<dbReference type="STRING" id="1411141.GCA_001590885_00799"/>
<dbReference type="GO" id="GO:1902201">
    <property type="term" value="P:negative regulation of bacterial-type flagellum-dependent cell motility"/>
    <property type="evidence" value="ECO:0007669"/>
    <property type="project" value="TreeGrafter"/>
</dbReference>
<accession>A0A240C232</accession>
<dbReference type="Gene3D" id="3.30.70.270">
    <property type="match status" value="1"/>
</dbReference>
<dbReference type="EC" id="2.7.7.65" evidence="3"/>
<dbReference type="OrthoDB" id="9812260at2"/>
<dbReference type="GO" id="GO:0043709">
    <property type="term" value="P:cell adhesion involved in single-species biofilm formation"/>
    <property type="evidence" value="ECO:0007669"/>
    <property type="project" value="TreeGrafter"/>
</dbReference>
<evidence type="ECO:0000256" key="4">
    <source>
        <dbReference type="ARBA" id="ARBA00034247"/>
    </source>
</evidence>
<organism evidence="7 8">
    <name type="scientific">Serratia ficaria</name>
    <dbReference type="NCBI Taxonomy" id="61651"/>
    <lineage>
        <taxon>Bacteria</taxon>
        <taxon>Pseudomonadati</taxon>
        <taxon>Pseudomonadota</taxon>
        <taxon>Gammaproteobacteria</taxon>
        <taxon>Enterobacterales</taxon>
        <taxon>Yersiniaceae</taxon>
        <taxon>Serratia</taxon>
    </lineage>
</organism>
<name>A0A240C232_SERFI</name>
<dbReference type="EMBL" id="LT906479">
    <property type="protein sequence ID" value="SNW01789.1"/>
    <property type="molecule type" value="Genomic_DNA"/>
</dbReference>
<feature type="transmembrane region" description="Helical" evidence="5">
    <location>
        <begin position="37"/>
        <end position="55"/>
    </location>
</feature>
<dbReference type="NCBIfam" id="TIGR00254">
    <property type="entry name" value="GGDEF"/>
    <property type="match status" value="1"/>
</dbReference>
<comment type="cofactor">
    <cofactor evidence="1">
        <name>Mg(2+)</name>
        <dbReference type="ChEBI" id="CHEBI:18420"/>
    </cofactor>
</comment>
<evidence type="ECO:0000313" key="7">
    <source>
        <dbReference type="EMBL" id="SNW01789.1"/>
    </source>
</evidence>
<proteinExistence type="predicted"/>
<evidence type="ECO:0000256" key="5">
    <source>
        <dbReference type="SAM" id="Phobius"/>
    </source>
</evidence>
<dbReference type="RefSeq" id="WP_095097645.1">
    <property type="nucleotide sequence ID" value="NZ_CABITV010000001.1"/>
</dbReference>
<dbReference type="InterPro" id="IPR029787">
    <property type="entry name" value="Nucleotide_cyclase"/>
</dbReference>
<evidence type="ECO:0000313" key="8">
    <source>
        <dbReference type="Proteomes" id="UP000215134"/>
    </source>
</evidence>
<dbReference type="PANTHER" id="PTHR45138:SF9">
    <property type="entry name" value="DIGUANYLATE CYCLASE DGCM-RELATED"/>
    <property type="match status" value="1"/>
</dbReference>
<dbReference type="Proteomes" id="UP000215134">
    <property type="component" value="Chromosome 1"/>
</dbReference>
<feature type="transmembrane region" description="Helical" evidence="5">
    <location>
        <begin position="12"/>
        <end position="31"/>
    </location>
</feature>
<dbReference type="InterPro" id="IPR043128">
    <property type="entry name" value="Rev_trsase/Diguanyl_cyclase"/>
</dbReference>
<dbReference type="GeneID" id="75027717"/>
<comment type="pathway">
    <text evidence="2">Purine metabolism; 3',5'-cyclic di-GMP biosynthesis.</text>
</comment>
<keyword evidence="7" id="KW-0548">Nucleotidyltransferase</keyword>
<feature type="transmembrane region" description="Helical" evidence="5">
    <location>
        <begin position="229"/>
        <end position="255"/>
    </location>
</feature>
<dbReference type="FunFam" id="3.30.70.270:FF:000001">
    <property type="entry name" value="Diguanylate cyclase domain protein"/>
    <property type="match status" value="1"/>
</dbReference>
<evidence type="ECO:0000256" key="3">
    <source>
        <dbReference type="ARBA" id="ARBA00012528"/>
    </source>
</evidence>
<keyword evidence="7" id="KW-0808">Transferase</keyword>
<feature type="transmembrane region" description="Helical" evidence="5">
    <location>
        <begin position="86"/>
        <end position="106"/>
    </location>
</feature>
<feature type="transmembrane region" description="Helical" evidence="5">
    <location>
        <begin position="62"/>
        <end position="80"/>
    </location>
</feature>
<keyword evidence="5" id="KW-0472">Membrane</keyword>
<protein>
    <recommendedName>
        <fullName evidence="3">diguanylate cyclase</fullName>
        <ecNumber evidence="3">2.7.7.65</ecNumber>
    </recommendedName>
</protein>
<dbReference type="InterPro" id="IPR000160">
    <property type="entry name" value="GGDEF_dom"/>
</dbReference>
<dbReference type="PROSITE" id="PS50887">
    <property type="entry name" value="GGDEF"/>
    <property type="match status" value="1"/>
</dbReference>
<feature type="transmembrane region" description="Helical" evidence="5">
    <location>
        <begin position="199"/>
        <end position="223"/>
    </location>
</feature>
<dbReference type="PANTHER" id="PTHR45138">
    <property type="entry name" value="REGULATORY COMPONENTS OF SENSORY TRANSDUCTION SYSTEM"/>
    <property type="match status" value="1"/>
</dbReference>
<keyword evidence="5" id="KW-0812">Transmembrane</keyword>
<evidence type="ECO:0000256" key="2">
    <source>
        <dbReference type="ARBA" id="ARBA00004665"/>
    </source>
</evidence>
<evidence type="ECO:0000259" key="6">
    <source>
        <dbReference type="PROSITE" id="PS50887"/>
    </source>
</evidence>
<sequence length="477" mass="51596">MRTTPLPDTSKFWQAFIVFLLVFAACMLGILSRPTGFLAVFWPANAVLLAVLARNPKLANRYGWGMAALGYLAADLLTGSPFGRAALLNGANLAGVVLGYLLFMRLQPPTRMLQRGSSSMYLFGICLVSAAVTGLAGAGVSRLLFDRPYFTALALWFSSEFTNYVTLMPFILAFPADWQTCLRSLARRRCQWRDLGRKLAVLALLLLACVCSLLVGGPGAVIFPMPVLLWLAMSFSLFSTMIAVLGYVLWCHLAIDLGLISTNLDMNVLQNTVSMRLGVALLALGPIAVASMNFARNTLLSTLEHVANHDALTHVLTRNAFMQRGARLVAQKGELICVMMLDIDYFKSINDRFGHAGGDAALMAFTQAIAGNLRDGDLFGRMGGEEFAIVAALGQQQQAMQLAERLRRQTEAQAIVMPAGNPLQITVSIGMVTCLGGAGQNLDGLLKMADLAVYKAKNAGRNQVATPESFPLIYSDI</sequence>
<feature type="domain" description="GGDEF" evidence="6">
    <location>
        <begin position="334"/>
        <end position="469"/>
    </location>
</feature>
<dbReference type="GO" id="GO:0052621">
    <property type="term" value="F:diguanylate cyclase activity"/>
    <property type="evidence" value="ECO:0007669"/>
    <property type="project" value="UniProtKB-EC"/>
</dbReference>
<feature type="transmembrane region" description="Helical" evidence="5">
    <location>
        <begin position="118"/>
        <end position="141"/>
    </location>
</feature>
<dbReference type="SMART" id="SM00267">
    <property type="entry name" value="GGDEF"/>
    <property type="match status" value="1"/>
</dbReference>
<dbReference type="AlphaFoldDB" id="A0A240C232"/>
<dbReference type="SUPFAM" id="SSF55073">
    <property type="entry name" value="Nucleotide cyclase"/>
    <property type="match status" value="1"/>
</dbReference>
<dbReference type="CDD" id="cd01949">
    <property type="entry name" value="GGDEF"/>
    <property type="match status" value="1"/>
</dbReference>
<dbReference type="GO" id="GO:0005886">
    <property type="term" value="C:plasma membrane"/>
    <property type="evidence" value="ECO:0007669"/>
    <property type="project" value="TreeGrafter"/>
</dbReference>
<dbReference type="InterPro" id="IPR050469">
    <property type="entry name" value="Diguanylate_Cyclase"/>
</dbReference>
<keyword evidence="5" id="KW-1133">Transmembrane helix</keyword>
<comment type="catalytic activity">
    <reaction evidence="4">
        <text>2 GTP = 3',3'-c-di-GMP + 2 diphosphate</text>
        <dbReference type="Rhea" id="RHEA:24898"/>
        <dbReference type="ChEBI" id="CHEBI:33019"/>
        <dbReference type="ChEBI" id="CHEBI:37565"/>
        <dbReference type="ChEBI" id="CHEBI:58805"/>
        <dbReference type="EC" id="2.7.7.65"/>
    </reaction>
</comment>
<gene>
    <name evidence="7" type="primary">ycdT_2</name>
    <name evidence="7" type="ORF">SAMEA4384070_02564</name>
</gene>
<reference evidence="7 8" key="1">
    <citation type="submission" date="2017-06" db="EMBL/GenBank/DDBJ databases">
        <authorList>
            <consortium name="Pathogen Informatics"/>
        </authorList>
    </citation>
    <scope>NUCLEOTIDE SEQUENCE [LARGE SCALE GENOMIC DNA]</scope>
    <source>
        <strain evidence="7 8">NCTC12148</strain>
    </source>
</reference>
<feature type="transmembrane region" description="Helical" evidence="5">
    <location>
        <begin position="276"/>
        <end position="295"/>
    </location>
</feature>
<dbReference type="Pfam" id="PF00990">
    <property type="entry name" value="GGDEF"/>
    <property type="match status" value="1"/>
</dbReference>
<dbReference type="KEGG" id="sfj:SAMEA4384070_2564"/>
<evidence type="ECO:0000256" key="1">
    <source>
        <dbReference type="ARBA" id="ARBA00001946"/>
    </source>
</evidence>
<dbReference type="PROSITE" id="PS51257">
    <property type="entry name" value="PROKAR_LIPOPROTEIN"/>
    <property type="match status" value="1"/>
</dbReference>
<feature type="transmembrane region" description="Helical" evidence="5">
    <location>
        <begin position="161"/>
        <end position="178"/>
    </location>
</feature>
<keyword evidence="8" id="KW-1185">Reference proteome</keyword>